<organism evidence="1 2">
    <name type="scientific">Salix suchowensis</name>
    <dbReference type="NCBI Taxonomy" id="1278906"/>
    <lineage>
        <taxon>Eukaryota</taxon>
        <taxon>Viridiplantae</taxon>
        <taxon>Streptophyta</taxon>
        <taxon>Embryophyta</taxon>
        <taxon>Tracheophyta</taxon>
        <taxon>Spermatophyta</taxon>
        <taxon>Magnoliopsida</taxon>
        <taxon>eudicotyledons</taxon>
        <taxon>Gunneridae</taxon>
        <taxon>Pentapetalae</taxon>
        <taxon>rosids</taxon>
        <taxon>fabids</taxon>
        <taxon>Malpighiales</taxon>
        <taxon>Salicaceae</taxon>
        <taxon>Saliceae</taxon>
        <taxon>Salix</taxon>
    </lineage>
</organism>
<evidence type="ECO:0000313" key="2">
    <source>
        <dbReference type="Proteomes" id="UP001141253"/>
    </source>
</evidence>
<keyword evidence="2" id="KW-1185">Reference proteome</keyword>
<accession>A0ABQ9C383</accession>
<sequence>MKKTPLESSDPQEVGIDFGMHSSTQSMLEEVRLVDESLQCAPKRGYRRMEEININMADLQ</sequence>
<reference evidence="1" key="1">
    <citation type="submission" date="2022-10" db="EMBL/GenBank/DDBJ databases">
        <authorList>
            <person name="Hyden B.L."/>
            <person name="Feng K."/>
            <person name="Yates T."/>
            <person name="Jawdy S."/>
            <person name="Smart L.B."/>
            <person name="Muchero W."/>
        </authorList>
    </citation>
    <scope>NUCLEOTIDE SEQUENCE</scope>
    <source>
        <tissue evidence="1">Shoot tip</tissue>
    </source>
</reference>
<dbReference type="EMBL" id="JAPFFI010000005">
    <property type="protein sequence ID" value="KAJ6394009.1"/>
    <property type="molecule type" value="Genomic_DNA"/>
</dbReference>
<gene>
    <name evidence="1" type="ORF">OIU77_023275</name>
</gene>
<proteinExistence type="predicted"/>
<reference evidence="1" key="2">
    <citation type="journal article" date="2023" name="Int. J. Mol. Sci.">
        <title>De Novo Assembly and Annotation of 11 Diverse Shrub Willow (Salix) Genomes Reveals Novel Gene Organization in Sex-Linked Regions.</title>
        <authorList>
            <person name="Hyden B."/>
            <person name="Feng K."/>
            <person name="Yates T.B."/>
            <person name="Jawdy S."/>
            <person name="Cereghino C."/>
            <person name="Smart L.B."/>
            <person name="Muchero W."/>
        </authorList>
    </citation>
    <scope>NUCLEOTIDE SEQUENCE</scope>
    <source>
        <tissue evidence="1">Shoot tip</tissue>
    </source>
</reference>
<protein>
    <submittedName>
        <fullName evidence="1">Uncharacterized protein</fullName>
    </submittedName>
</protein>
<name>A0ABQ9C383_9ROSI</name>
<dbReference type="Proteomes" id="UP001141253">
    <property type="component" value="Chromosome 1"/>
</dbReference>
<evidence type="ECO:0000313" key="1">
    <source>
        <dbReference type="EMBL" id="KAJ6394009.1"/>
    </source>
</evidence>
<comment type="caution">
    <text evidence="1">The sequence shown here is derived from an EMBL/GenBank/DDBJ whole genome shotgun (WGS) entry which is preliminary data.</text>
</comment>